<feature type="compositionally biased region" description="Pro residues" evidence="1">
    <location>
        <begin position="139"/>
        <end position="150"/>
    </location>
</feature>
<evidence type="ECO:0000313" key="2">
    <source>
        <dbReference type="EMBL" id="NMF10253.1"/>
    </source>
</evidence>
<comment type="caution">
    <text evidence="2">The sequence shown here is derived from an EMBL/GenBank/DDBJ whole genome shotgun (WGS) entry which is preliminary data.</text>
</comment>
<evidence type="ECO:0000256" key="1">
    <source>
        <dbReference type="SAM" id="MobiDB-lite"/>
    </source>
</evidence>
<dbReference type="AlphaFoldDB" id="A0A7X9SY73"/>
<dbReference type="Proteomes" id="UP000589552">
    <property type="component" value="Unassembled WGS sequence"/>
</dbReference>
<dbReference type="RefSeq" id="WP_168938390.1">
    <property type="nucleotide sequence ID" value="NZ_JABAGA010000008.1"/>
</dbReference>
<sequence>MLADGIVAHAHDAMVEVRDDRLRVVRLAATDEDGPVVILDVGADEVLRTAWSVKTVPGGIGGNANPSGGDANPGGGDDGEQVLVLDIVMRDPDFDPGQGPMEWAPLRIPFPLEATDDVRALRSAIHAGSARRRVAEPAGPDPVPATPPPPHPDHPNTPRADLAAAIDRMAHRDAPSTAALHHLRHYPRPDEVFLEVMAATHANMPGVLAVTTTRVLFAHDSAKTAVAHEFPVDAIQSVEGVANDGERPSAVKIEVTSPDDWFLGVGNCHWQDVERFTAALRWAIGRRRNVGATLPSEPGPTEAFRMWEELTLAAKAGTIGAEEHDAKMSGVLWTAGF</sequence>
<proteinExistence type="predicted"/>
<organism evidence="2 3">
    <name type="scientific">Corynebacterium xerosis</name>
    <dbReference type="NCBI Taxonomy" id="1725"/>
    <lineage>
        <taxon>Bacteria</taxon>
        <taxon>Bacillati</taxon>
        <taxon>Actinomycetota</taxon>
        <taxon>Actinomycetes</taxon>
        <taxon>Mycobacteriales</taxon>
        <taxon>Corynebacteriaceae</taxon>
        <taxon>Corynebacterium</taxon>
    </lineage>
</organism>
<reference evidence="2 3" key="1">
    <citation type="submission" date="2020-04" db="EMBL/GenBank/DDBJ databases">
        <authorList>
            <person name="Hitch T.C.A."/>
            <person name="Wylensek D."/>
            <person name="Clavel T."/>
        </authorList>
    </citation>
    <scope>NUCLEOTIDE SEQUENCE [LARGE SCALE GENOMIC DNA]</scope>
    <source>
        <strain evidence="2 3">BL-383-APC-2I</strain>
    </source>
</reference>
<feature type="region of interest" description="Disordered" evidence="1">
    <location>
        <begin position="57"/>
        <end position="79"/>
    </location>
</feature>
<dbReference type="EMBL" id="JABAGA010000008">
    <property type="protein sequence ID" value="NMF10253.1"/>
    <property type="molecule type" value="Genomic_DNA"/>
</dbReference>
<name>A0A7X9SY73_9CORY</name>
<evidence type="ECO:0000313" key="3">
    <source>
        <dbReference type="Proteomes" id="UP000589552"/>
    </source>
</evidence>
<protein>
    <submittedName>
        <fullName evidence="2">Uncharacterized protein</fullName>
    </submittedName>
</protein>
<gene>
    <name evidence="2" type="ORF">HF852_11710</name>
</gene>
<feature type="region of interest" description="Disordered" evidence="1">
    <location>
        <begin position="127"/>
        <end position="159"/>
    </location>
</feature>
<accession>A0A7X9SY73</accession>